<keyword evidence="4" id="KW-0677">Repeat</keyword>
<evidence type="ECO:0000256" key="5">
    <source>
        <dbReference type="ARBA" id="ARBA00023004"/>
    </source>
</evidence>
<dbReference type="InterPro" id="IPR051555">
    <property type="entry name" value="FDH_Electron_Transfer_Unit"/>
</dbReference>
<evidence type="ECO:0000313" key="9">
    <source>
        <dbReference type="EMBL" id="MDG4476139.1"/>
    </source>
</evidence>
<gene>
    <name evidence="9" type="primary">hybA</name>
    <name evidence="9" type="ORF">OLX77_08225</name>
</gene>
<protein>
    <submittedName>
        <fullName evidence="9">Hydrogenase 2 operon protein HybA</fullName>
        <ecNumber evidence="9">1.12.99.6</ecNumber>
    </submittedName>
</protein>
<evidence type="ECO:0000256" key="1">
    <source>
        <dbReference type="ARBA" id="ARBA00004196"/>
    </source>
</evidence>
<evidence type="ECO:0000256" key="3">
    <source>
        <dbReference type="ARBA" id="ARBA00022723"/>
    </source>
</evidence>
<keyword evidence="5" id="KW-0408">Iron</keyword>
<keyword evidence="7" id="KW-1133">Transmembrane helix</keyword>
<dbReference type="RefSeq" id="WP_307633110.1">
    <property type="nucleotide sequence ID" value="NZ_JAPHEH010000001.1"/>
</dbReference>
<comment type="subcellular location">
    <subcellularLocation>
        <location evidence="1">Cell envelope</location>
    </subcellularLocation>
</comment>
<keyword evidence="6" id="KW-0411">Iron-sulfur</keyword>
<evidence type="ECO:0000256" key="4">
    <source>
        <dbReference type="ARBA" id="ARBA00022737"/>
    </source>
</evidence>
<proteinExistence type="predicted"/>
<dbReference type="GO" id="GO:0033748">
    <property type="term" value="F:hydrogenase (acceptor) activity"/>
    <property type="evidence" value="ECO:0007669"/>
    <property type="project" value="UniProtKB-EC"/>
</dbReference>
<keyword evidence="2" id="KW-0004">4Fe-4S</keyword>
<dbReference type="Pfam" id="PF13247">
    <property type="entry name" value="Fer4_11"/>
    <property type="match status" value="1"/>
</dbReference>
<dbReference type="PANTHER" id="PTHR43545:SF1">
    <property type="entry name" value="HYDROGENASE-2 OPERON PROTEIN HYBA"/>
    <property type="match status" value="1"/>
</dbReference>
<dbReference type="Proteomes" id="UP001154240">
    <property type="component" value="Unassembled WGS sequence"/>
</dbReference>
<evidence type="ECO:0000259" key="8">
    <source>
        <dbReference type="PROSITE" id="PS51379"/>
    </source>
</evidence>
<dbReference type="InterPro" id="IPR006311">
    <property type="entry name" value="TAT_signal"/>
</dbReference>
<dbReference type="NCBIfam" id="NF008134">
    <property type="entry name" value="PRK10882.1"/>
    <property type="match status" value="1"/>
</dbReference>
<dbReference type="PANTHER" id="PTHR43545">
    <property type="entry name" value="FORMATE DEHYDROGENASE, NITRATE-INDUCIBLE, IRON-SULFUR SUBUNIT"/>
    <property type="match status" value="1"/>
</dbReference>
<dbReference type="InterPro" id="IPR017896">
    <property type="entry name" value="4Fe4S_Fe-S-bd"/>
</dbReference>
<feature type="domain" description="4Fe-4S ferredoxin-type" evidence="8">
    <location>
        <begin position="137"/>
        <end position="166"/>
    </location>
</feature>
<dbReference type="PROSITE" id="PS00198">
    <property type="entry name" value="4FE4S_FER_1"/>
    <property type="match status" value="1"/>
</dbReference>
<dbReference type="CDD" id="cd10561">
    <property type="entry name" value="HybA_like"/>
    <property type="match status" value="1"/>
</dbReference>
<dbReference type="AlphaFoldDB" id="A0A9X4RLW8"/>
<keyword evidence="7" id="KW-0812">Transmembrane</keyword>
<dbReference type="PROSITE" id="PS51318">
    <property type="entry name" value="TAT"/>
    <property type="match status" value="1"/>
</dbReference>
<keyword evidence="3" id="KW-0479">Metal-binding</keyword>
<reference evidence="9" key="2">
    <citation type="submission" date="2022-10" db="EMBL/GenBank/DDBJ databases">
        <authorList>
            <person name="Aronson H.S."/>
        </authorList>
    </citation>
    <scope>NUCLEOTIDE SEQUENCE</scope>
    <source>
        <strain evidence="9">RS19-109</strain>
    </source>
</reference>
<accession>A0A9X4RLW8</accession>
<dbReference type="Gene3D" id="3.30.70.20">
    <property type="match status" value="2"/>
</dbReference>
<dbReference type="EC" id="1.12.99.6" evidence="9"/>
<reference evidence="9" key="1">
    <citation type="journal article" date="2022" name="bioRxiv">
        <title>Thiovibrio frasassiensisgen. nov., sp. nov., an autotrophic, elemental sulfur disproportionating bacterium isolated from sulfidic karst sediment, and proposal of Thiovibrionaceae fam. nov.</title>
        <authorList>
            <person name="Aronson H."/>
            <person name="Thomas C."/>
            <person name="Bhattacharyya M."/>
            <person name="Eckstein S."/>
            <person name="Jensen S."/>
            <person name="Barco R."/>
            <person name="Macalady J."/>
            <person name="Amend J."/>
        </authorList>
    </citation>
    <scope>NUCLEOTIDE SEQUENCE</scope>
    <source>
        <strain evidence="9">RS19-109</strain>
    </source>
</reference>
<feature type="transmembrane region" description="Helical" evidence="7">
    <location>
        <begin position="288"/>
        <end position="308"/>
    </location>
</feature>
<dbReference type="SUPFAM" id="SSF54862">
    <property type="entry name" value="4Fe-4S ferredoxins"/>
    <property type="match status" value="1"/>
</dbReference>
<evidence type="ECO:0000256" key="7">
    <source>
        <dbReference type="SAM" id="Phobius"/>
    </source>
</evidence>
<sequence>MKIRRRDLLKGIAASGLLVAAEQSPAQAKRARKDLPPNAVGILYDSTLCIGCKVCEYACKQANNMPVEHTSSKEVMWDDPQDLSAKTLNIIKRYGVEGPKDTVEGFAFIKRHCMHCLDPACVSACPASALVKNPENGVVTYNKKACIGCRYCQVACPYNIPKFEWDSPFPEIVKCQLCAHLLVKGGISACCAACPTGASLFGPVEKLRSEAKRRMAMEPGEYYDFPVANIDGTEVQQHRAGAYVQHIYGERELGGSQVLYLAGVPFASLGLPELPEDSYVALADGIQYAIYKGMVYPLVVLGGLIYIIRNREEKKE</sequence>
<dbReference type="GO" id="GO:0051539">
    <property type="term" value="F:4 iron, 4 sulfur cluster binding"/>
    <property type="evidence" value="ECO:0007669"/>
    <property type="project" value="UniProtKB-KW"/>
</dbReference>
<dbReference type="EMBL" id="JAPHEH010000001">
    <property type="protein sequence ID" value="MDG4476139.1"/>
    <property type="molecule type" value="Genomic_DNA"/>
</dbReference>
<keyword evidence="9" id="KW-0560">Oxidoreductase</keyword>
<dbReference type="PROSITE" id="PS51379">
    <property type="entry name" value="4FE4S_FER_2"/>
    <property type="match status" value="3"/>
</dbReference>
<evidence type="ECO:0000256" key="6">
    <source>
        <dbReference type="ARBA" id="ARBA00023014"/>
    </source>
</evidence>
<feature type="domain" description="4Fe-4S ferredoxin-type" evidence="8">
    <location>
        <begin position="104"/>
        <end position="135"/>
    </location>
</feature>
<dbReference type="GO" id="GO:0046872">
    <property type="term" value="F:metal ion binding"/>
    <property type="evidence" value="ECO:0007669"/>
    <property type="project" value="UniProtKB-KW"/>
</dbReference>
<feature type="domain" description="4Fe-4S ferredoxin-type" evidence="8">
    <location>
        <begin position="40"/>
        <end position="70"/>
    </location>
</feature>
<keyword evidence="7" id="KW-0472">Membrane</keyword>
<keyword evidence="10" id="KW-1185">Reference proteome</keyword>
<evidence type="ECO:0000256" key="2">
    <source>
        <dbReference type="ARBA" id="ARBA00022485"/>
    </source>
</evidence>
<dbReference type="GO" id="GO:0030313">
    <property type="term" value="C:cell envelope"/>
    <property type="evidence" value="ECO:0007669"/>
    <property type="project" value="UniProtKB-SubCell"/>
</dbReference>
<name>A0A9X4RLW8_9BACT</name>
<comment type="caution">
    <text evidence="9">The sequence shown here is derived from an EMBL/GenBank/DDBJ whole genome shotgun (WGS) entry which is preliminary data.</text>
</comment>
<evidence type="ECO:0000313" key="10">
    <source>
        <dbReference type="Proteomes" id="UP001154240"/>
    </source>
</evidence>
<dbReference type="InterPro" id="IPR017900">
    <property type="entry name" value="4Fe4S_Fe_S_CS"/>
</dbReference>
<organism evidence="9 10">
    <name type="scientific">Thiovibrio frasassiensis</name>
    <dbReference type="NCBI Taxonomy" id="2984131"/>
    <lineage>
        <taxon>Bacteria</taxon>
        <taxon>Pseudomonadati</taxon>
        <taxon>Thermodesulfobacteriota</taxon>
        <taxon>Desulfobulbia</taxon>
        <taxon>Desulfobulbales</taxon>
        <taxon>Thiovibrionaceae</taxon>
        <taxon>Thiovibrio</taxon>
    </lineage>
</organism>